<dbReference type="Proteomes" id="UP001595593">
    <property type="component" value="Unassembled WGS sequence"/>
</dbReference>
<reference evidence="2" key="1">
    <citation type="journal article" date="2019" name="Int. J. Syst. Evol. Microbiol.">
        <title>The Global Catalogue of Microorganisms (GCM) 10K type strain sequencing project: providing services to taxonomists for standard genome sequencing and annotation.</title>
        <authorList>
            <consortium name="The Broad Institute Genomics Platform"/>
            <consortium name="The Broad Institute Genome Sequencing Center for Infectious Disease"/>
            <person name="Wu L."/>
            <person name="Ma J."/>
        </authorList>
    </citation>
    <scope>NUCLEOTIDE SEQUENCE [LARGE SCALE GENOMIC DNA]</scope>
    <source>
        <strain evidence="2">KCTC 52094</strain>
    </source>
</reference>
<accession>A0ABV7G0G8</accession>
<evidence type="ECO:0000313" key="2">
    <source>
        <dbReference type="Proteomes" id="UP001595593"/>
    </source>
</evidence>
<gene>
    <name evidence="1" type="ORF">ACFOD4_13880</name>
</gene>
<protein>
    <submittedName>
        <fullName evidence="1">Uncharacterized protein</fullName>
    </submittedName>
</protein>
<proteinExistence type="predicted"/>
<evidence type="ECO:0000313" key="1">
    <source>
        <dbReference type="EMBL" id="MFC3126153.1"/>
    </source>
</evidence>
<keyword evidence="2" id="KW-1185">Reference proteome</keyword>
<name>A0ABV7G0G8_9PROT</name>
<dbReference type="EMBL" id="JBHRTN010000014">
    <property type="protein sequence ID" value="MFC3126153.1"/>
    <property type="molecule type" value="Genomic_DNA"/>
</dbReference>
<sequence length="98" mass="10618">MSGPEIPQLRRPRRRRALASAWRHAMAQEGGIDTVALEARLRAVAESHGTVLPPEADLPEIMARLPHGGGLPPEWLALLATLLLPLLSPDTAPRSVPR</sequence>
<dbReference type="RefSeq" id="WP_379597312.1">
    <property type="nucleotide sequence ID" value="NZ_JBHRTN010000014.1"/>
</dbReference>
<organism evidence="1 2">
    <name type="scientific">Teichococcus globiformis</name>
    <dbReference type="NCBI Taxonomy" id="2307229"/>
    <lineage>
        <taxon>Bacteria</taxon>
        <taxon>Pseudomonadati</taxon>
        <taxon>Pseudomonadota</taxon>
        <taxon>Alphaproteobacteria</taxon>
        <taxon>Acetobacterales</taxon>
        <taxon>Roseomonadaceae</taxon>
        <taxon>Roseomonas</taxon>
    </lineage>
</organism>
<comment type="caution">
    <text evidence="1">The sequence shown here is derived from an EMBL/GenBank/DDBJ whole genome shotgun (WGS) entry which is preliminary data.</text>
</comment>